<dbReference type="Gene3D" id="3.30.160.660">
    <property type="match status" value="1"/>
</dbReference>
<dbReference type="Proteomes" id="UP000267408">
    <property type="component" value="Unassembled WGS sequence"/>
</dbReference>
<evidence type="ECO:0000313" key="2">
    <source>
        <dbReference type="EMBL" id="ROR37436.1"/>
    </source>
</evidence>
<dbReference type="OrthoDB" id="2379922at2"/>
<feature type="domain" description="YcaO" evidence="1">
    <location>
        <begin position="63"/>
        <end position="381"/>
    </location>
</feature>
<proteinExistence type="predicted"/>
<dbReference type="EMBL" id="RJVJ01000002">
    <property type="protein sequence ID" value="ROR37436.1"/>
    <property type="molecule type" value="Genomic_DNA"/>
</dbReference>
<dbReference type="InterPro" id="IPR003776">
    <property type="entry name" value="YcaO-like_dom"/>
</dbReference>
<comment type="caution">
    <text evidence="2">The sequence shown here is derived from an EMBL/GenBank/DDBJ whole genome shotgun (WGS) entry which is preliminary data.</text>
</comment>
<name>A0A8G1UCK6_9ACTN</name>
<dbReference type="Pfam" id="PF02624">
    <property type="entry name" value="YcaO"/>
    <property type="match status" value="1"/>
</dbReference>
<dbReference type="GO" id="GO:0005840">
    <property type="term" value="C:ribosome"/>
    <property type="evidence" value="ECO:0007669"/>
    <property type="project" value="UniProtKB-KW"/>
</dbReference>
<gene>
    <name evidence="2" type="ORF">EDD39_5579</name>
</gene>
<keyword evidence="2" id="KW-0808">Transferase</keyword>
<accession>A0A8G1UCK6</accession>
<dbReference type="AlphaFoldDB" id="A0A8G1UCK6"/>
<organism evidence="2 3">
    <name type="scientific">Kitasatospora cineracea</name>
    <dbReference type="NCBI Taxonomy" id="88074"/>
    <lineage>
        <taxon>Bacteria</taxon>
        <taxon>Bacillati</taxon>
        <taxon>Actinomycetota</taxon>
        <taxon>Actinomycetes</taxon>
        <taxon>Kitasatosporales</taxon>
        <taxon>Streptomycetaceae</taxon>
        <taxon>Kitasatospora</taxon>
    </lineage>
</organism>
<protein>
    <submittedName>
        <fullName evidence="2">Ribosomal protein S12 methylthiotransferase accessory factor</fullName>
    </submittedName>
</protein>
<keyword evidence="2" id="KW-0687">Ribonucleoprotein</keyword>
<dbReference type="PANTHER" id="PTHR37809">
    <property type="entry name" value="RIBOSOMAL PROTEIN S12 METHYLTHIOTRANSFERASE ACCESSORY FACTOR YCAO"/>
    <property type="match status" value="1"/>
</dbReference>
<dbReference type="GO" id="GO:0016740">
    <property type="term" value="F:transferase activity"/>
    <property type="evidence" value="ECO:0007669"/>
    <property type="project" value="UniProtKB-KW"/>
</dbReference>
<reference evidence="2 3" key="1">
    <citation type="submission" date="2018-11" db="EMBL/GenBank/DDBJ databases">
        <title>Sequencing the genomes of 1000 actinobacteria strains.</title>
        <authorList>
            <person name="Klenk H.-P."/>
        </authorList>
    </citation>
    <scope>NUCLEOTIDE SEQUENCE [LARGE SCALE GENOMIC DNA]</scope>
    <source>
        <strain evidence="2 3">DSM 44780</strain>
    </source>
</reference>
<keyword evidence="2" id="KW-0689">Ribosomal protein</keyword>
<evidence type="ECO:0000259" key="1">
    <source>
        <dbReference type="PROSITE" id="PS51664"/>
    </source>
</evidence>
<dbReference type="NCBIfam" id="TIGR00702">
    <property type="entry name" value="YcaO-type kinase domain"/>
    <property type="match status" value="1"/>
</dbReference>
<dbReference type="PANTHER" id="PTHR37809:SF1">
    <property type="entry name" value="RIBOSOMAL PROTEIN S12 METHYLTHIOTRANSFERASE ACCESSORY FACTOR YCAO"/>
    <property type="match status" value="1"/>
</dbReference>
<evidence type="ECO:0000313" key="3">
    <source>
        <dbReference type="Proteomes" id="UP000267408"/>
    </source>
</evidence>
<sequence length="381" mass="40719">MAELLLPGTRRAVAPETTWARIAPLLPGFGITRVADVTRLDVIGIPVVLAARPDSETLAVSQGKGATELLARLSAVMESIELRHAERPELPRERAVAADLALPYRLDELPLAAGGLPVPDVEQLRLEWVAAYRPADGSSVMVPFDVVRLSFAGGHFWRPRIFRSGSTGLASGNTWTEAALHGLYEAVERDVLAGLGGPRAGGVPVDPASVPDGHLRALLARLDAAAVSYELAFLPNRYQVPTFAARVWSPLFPIVCAGSGSHADPSVALSRAVTEAVQSRLTEITATRDDIPSGQQMVRDAVADPGFRGRGAGVSWDRLSAGHRREDVDMERELASLVARVEAVTARPVLTVDLSSRPELFSVVRVVCPGLAWSEGRTLGH</sequence>
<dbReference type="PROSITE" id="PS51664">
    <property type="entry name" value="YCAO"/>
    <property type="match status" value="1"/>
</dbReference>
<dbReference type="RefSeq" id="WP_123561354.1">
    <property type="nucleotide sequence ID" value="NZ_RJVJ01000002.1"/>
</dbReference>